<dbReference type="EC" id="5.3.1.6" evidence="4"/>
<dbReference type="InterPro" id="IPR003500">
    <property type="entry name" value="RpiB_LacA_LacB"/>
</dbReference>
<dbReference type="EMBL" id="JADIMY010000117">
    <property type="protein sequence ID" value="MBO8428043.1"/>
    <property type="molecule type" value="Genomic_DNA"/>
</dbReference>
<feature type="active site" description="Proton acceptor" evidence="3">
    <location>
        <position position="65"/>
    </location>
</feature>
<dbReference type="PIRSF" id="PIRSF005384">
    <property type="entry name" value="RpiB_LacA_B"/>
    <property type="match status" value="1"/>
</dbReference>
<dbReference type="Gene3D" id="3.40.1400.10">
    <property type="entry name" value="Sugar-phosphate isomerase, RpiB/LacA/LacB"/>
    <property type="match status" value="1"/>
</dbReference>
<evidence type="ECO:0000256" key="3">
    <source>
        <dbReference type="PIRSR" id="PIRSR005384-1"/>
    </source>
</evidence>
<dbReference type="GO" id="GO:0009052">
    <property type="term" value="P:pentose-phosphate shunt, non-oxidative branch"/>
    <property type="evidence" value="ECO:0007669"/>
    <property type="project" value="TreeGrafter"/>
</dbReference>
<comment type="similarity">
    <text evidence="1">Belongs to the LacAB/RpiB family.</text>
</comment>
<feature type="active site" description="Proton donor" evidence="3">
    <location>
        <position position="98"/>
    </location>
</feature>
<reference evidence="4" key="1">
    <citation type="submission" date="2020-10" db="EMBL/GenBank/DDBJ databases">
        <authorList>
            <person name="Gilroy R."/>
        </authorList>
    </citation>
    <scope>NUCLEOTIDE SEQUENCE</scope>
    <source>
        <strain evidence="4">11159</strain>
    </source>
</reference>
<dbReference type="GO" id="GO:0004751">
    <property type="term" value="F:ribose-5-phosphate isomerase activity"/>
    <property type="evidence" value="ECO:0007669"/>
    <property type="project" value="UniProtKB-EC"/>
</dbReference>
<dbReference type="Proteomes" id="UP000823613">
    <property type="component" value="Unassembled WGS sequence"/>
</dbReference>
<dbReference type="NCBIfam" id="TIGR01120">
    <property type="entry name" value="rpiB"/>
    <property type="match status" value="1"/>
</dbReference>
<reference evidence="4" key="2">
    <citation type="journal article" date="2021" name="PeerJ">
        <title>Extensive microbial diversity within the chicken gut microbiome revealed by metagenomics and culture.</title>
        <authorList>
            <person name="Gilroy R."/>
            <person name="Ravi A."/>
            <person name="Getino M."/>
            <person name="Pursley I."/>
            <person name="Horton D.L."/>
            <person name="Alikhan N.F."/>
            <person name="Baker D."/>
            <person name="Gharbi K."/>
            <person name="Hall N."/>
            <person name="Watson M."/>
            <person name="Adriaenssens E.M."/>
            <person name="Foster-Nyarko E."/>
            <person name="Jarju S."/>
            <person name="Secka A."/>
            <person name="Antonio M."/>
            <person name="Oren A."/>
            <person name="Chaudhuri R.R."/>
            <person name="La Ragione R."/>
            <person name="Hildebrand F."/>
            <person name="Pallen M.J."/>
        </authorList>
    </citation>
    <scope>NUCLEOTIDE SEQUENCE</scope>
    <source>
        <strain evidence="4">11159</strain>
    </source>
</reference>
<evidence type="ECO:0000256" key="2">
    <source>
        <dbReference type="ARBA" id="ARBA00023235"/>
    </source>
</evidence>
<dbReference type="InterPro" id="IPR036569">
    <property type="entry name" value="RpiB_LacA_LacB_sf"/>
</dbReference>
<dbReference type="GO" id="GO:0019316">
    <property type="term" value="P:D-allose catabolic process"/>
    <property type="evidence" value="ECO:0007669"/>
    <property type="project" value="TreeGrafter"/>
</dbReference>
<dbReference type="NCBIfam" id="TIGR00689">
    <property type="entry name" value="rpiB_lacA_lacB"/>
    <property type="match status" value="1"/>
</dbReference>
<protein>
    <submittedName>
        <fullName evidence="4">Ribose 5-phosphate isomerase B</fullName>
        <ecNumber evidence="4">5.3.1.6</ecNumber>
    </submittedName>
</protein>
<dbReference type="PANTHER" id="PTHR30345:SF0">
    <property type="entry name" value="DNA DAMAGE-REPAIR_TOLERATION PROTEIN DRT102"/>
    <property type="match status" value="1"/>
</dbReference>
<gene>
    <name evidence="4" type="primary">rpiB</name>
    <name evidence="4" type="ORF">IAC58_05840</name>
</gene>
<evidence type="ECO:0000313" key="4">
    <source>
        <dbReference type="EMBL" id="MBO8428043.1"/>
    </source>
</evidence>
<evidence type="ECO:0000256" key="1">
    <source>
        <dbReference type="ARBA" id="ARBA00008754"/>
    </source>
</evidence>
<keyword evidence="2 4" id="KW-0413">Isomerase</keyword>
<accession>A0A9D9DI88</accession>
<proteinExistence type="inferred from homology"/>
<dbReference type="NCBIfam" id="NF004051">
    <property type="entry name" value="PRK05571.1"/>
    <property type="match status" value="1"/>
</dbReference>
<dbReference type="PANTHER" id="PTHR30345">
    <property type="entry name" value="RIBOSE-5-PHOSPHATE ISOMERASE B"/>
    <property type="match status" value="1"/>
</dbReference>
<dbReference type="AlphaFoldDB" id="A0A9D9DI88"/>
<name>A0A9D9DI88_9BACL</name>
<evidence type="ECO:0000313" key="5">
    <source>
        <dbReference type="Proteomes" id="UP000823613"/>
    </source>
</evidence>
<dbReference type="SUPFAM" id="SSF89623">
    <property type="entry name" value="Ribose/Galactose isomerase RpiB/AlsB"/>
    <property type="match status" value="1"/>
</dbReference>
<dbReference type="InterPro" id="IPR004785">
    <property type="entry name" value="RpiB"/>
</dbReference>
<comment type="caution">
    <text evidence="4">The sequence shown here is derived from an EMBL/GenBank/DDBJ whole genome shotgun (WGS) entry which is preliminary data.</text>
</comment>
<dbReference type="Pfam" id="PF02502">
    <property type="entry name" value="LacAB_rpiB"/>
    <property type="match status" value="1"/>
</dbReference>
<organism evidence="4 5">
    <name type="scientific">Candidatus Onthovivens merdipullorum</name>
    <dbReference type="NCBI Taxonomy" id="2840889"/>
    <lineage>
        <taxon>Bacteria</taxon>
        <taxon>Bacillati</taxon>
        <taxon>Bacillota</taxon>
        <taxon>Bacilli</taxon>
        <taxon>Bacillales</taxon>
        <taxon>Candidatus Onthovivens</taxon>
    </lineage>
</organism>
<sequence>MKIAIGSDHGGFLYKEEIIKFLKAKGFEVIDEGCFSIERANYAEFALKVAKSVASKESEFGVIICNSGEGVSIAANKVKGIRAGIGYNDEVSHLLREHNDANIITFGANFQTLDEVKKRILIFLNSKFEGGRHLARVKTITDFENQN</sequence>